<reference evidence="7 8" key="1">
    <citation type="submission" date="2018-05" db="EMBL/GenBank/DDBJ databases">
        <title>Kangiella spongicola genome sequence.</title>
        <authorList>
            <person name="Maclea K.S."/>
            <person name="Goen A.E."/>
            <person name="Kelley C."/>
            <person name="Underriner A."/>
            <person name="Silverwood T."/>
            <person name="Trachtenberg A.M."/>
        </authorList>
    </citation>
    <scope>NUCLEOTIDE SEQUENCE [LARGE SCALE GENOMIC DNA]</scope>
    <source>
        <strain evidence="7 8">ATCC BAA-2076</strain>
    </source>
</reference>
<evidence type="ECO:0000256" key="2">
    <source>
        <dbReference type="ARBA" id="ARBA00011738"/>
    </source>
</evidence>
<accession>A0A318DAB0</accession>
<proteinExistence type="inferred from homology"/>
<dbReference type="Pfam" id="PF01965">
    <property type="entry name" value="DJ-1_PfpI"/>
    <property type="match status" value="1"/>
</dbReference>
<dbReference type="PANTHER" id="PTHR10224:SF12">
    <property type="entry name" value="GLYOXALASE ELBB"/>
    <property type="match status" value="1"/>
</dbReference>
<dbReference type="CDD" id="cd03133">
    <property type="entry name" value="GATase1_ES1"/>
    <property type="match status" value="1"/>
</dbReference>
<evidence type="ECO:0000256" key="3">
    <source>
        <dbReference type="ARBA" id="ARBA00023239"/>
    </source>
</evidence>
<evidence type="ECO:0000313" key="8">
    <source>
        <dbReference type="Proteomes" id="UP000247689"/>
    </source>
</evidence>
<feature type="domain" description="DJ-1/PfpI" evidence="6">
    <location>
        <begin position="14"/>
        <end position="155"/>
    </location>
</feature>
<evidence type="ECO:0000313" key="7">
    <source>
        <dbReference type="EMBL" id="PXF64184.1"/>
    </source>
</evidence>
<dbReference type="PIRSF" id="PIRSF006320">
    <property type="entry name" value="Elb2"/>
    <property type="match status" value="1"/>
</dbReference>
<dbReference type="InterPro" id="IPR029062">
    <property type="entry name" value="Class_I_gatase-like"/>
</dbReference>
<dbReference type="Proteomes" id="UP000247689">
    <property type="component" value="Unassembled WGS sequence"/>
</dbReference>
<dbReference type="GO" id="GO:0016829">
    <property type="term" value="F:lyase activity"/>
    <property type="evidence" value="ECO:0007669"/>
    <property type="project" value="UniProtKB-UniRule"/>
</dbReference>
<comment type="function">
    <text evidence="5">Displays glyoxalase activity, catalyzing the conversion of glyoxal to glycolate.</text>
</comment>
<evidence type="ECO:0000256" key="5">
    <source>
        <dbReference type="PIRNR" id="PIRNR006320"/>
    </source>
</evidence>
<comment type="similarity">
    <text evidence="1 5">Belongs to the peptidase C56 family.</text>
</comment>
<organism evidence="7 8">
    <name type="scientific">Kangiella spongicola</name>
    <dbReference type="NCBI Taxonomy" id="796379"/>
    <lineage>
        <taxon>Bacteria</taxon>
        <taxon>Pseudomonadati</taxon>
        <taxon>Pseudomonadota</taxon>
        <taxon>Gammaproteobacteria</taxon>
        <taxon>Kangiellales</taxon>
        <taxon>Kangiellaceae</taxon>
        <taxon>Kangiella</taxon>
    </lineage>
</organism>
<dbReference type="SUPFAM" id="SSF52317">
    <property type="entry name" value="Class I glutamine amidotransferase-like"/>
    <property type="match status" value="1"/>
</dbReference>
<comment type="caution">
    <text evidence="7">The sequence shown here is derived from an EMBL/GenBank/DDBJ whole genome shotgun (WGS) entry which is preliminary data.</text>
</comment>
<dbReference type="NCBIfam" id="NF008747">
    <property type="entry name" value="PRK11780.1"/>
    <property type="match status" value="1"/>
</dbReference>
<evidence type="ECO:0000259" key="6">
    <source>
        <dbReference type="Pfam" id="PF01965"/>
    </source>
</evidence>
<dbReference type="OrthoDB" id="5605062at2"/>
<evidence type="ECO:0000256" key="1">
    <source>
        <dbReference type="ARBA" id="ARBA00008542"/>
    </source>
</evidence>
<dbReference type="Gene3D" id="3.40.50.880">
    <property type="match status" value="1"/>
</dbReference>
<sequence length="218" mass="22972">MKKVAVVLSGSGVFDGAEIHESVLTLLALENRGLEYQCFAPNIEQMHVINHLTGEVAEGETRNVLVESARIARGNIKDLAEANADDFDAAILPGGFGAAKNLSDFAVKGSDCTVNPELVSFIKAFAKDKKPVGFMCIAPAMLPHIYGQGTQLTIGTDEDTAKAIEAMGAVHQACPVGDIVVDEANQLVTTPAYMLASSVSEAAKGINKLVDKIASMLK</sequence>
<comment type="subunit">
    <text evidence="2">Homodimer.</text>
</comment>
<protein>
    <recommendedName>
        <fullName evidence="5">Glyoxalase</fullName>
    </recommendedName>
</protein>
<dbReference type="AlphaFoldDB" id="A0A318DAB0"/>
<dbReference type="RefSeq" id="WP_110199952.1">
    <property type="nucleotide sequence ID" value="NZ_QICH01000001.1"/>
</dbReference>
<comment type="catalytic activity">
    <reaction evidence="4 5">
        <text>glyoxal + H2O = glycolate + H(+)</text>
        <dbReference type="Rhea" id="RHEA:51672"/>
        <dbReference type="ChEBI" id="CHEBI:15377"/>
        <dbReference type="ChEBI" id="CHEBI:15378"/>
        <dbReference type="ChEBI" id="CHEBI:29805"/>
        <dbReference type="ChEBI" id="CHEBI:34779"/>
    </reaction>
</comment>
<keyword evidence="3 5" id="KW-0456">Lyase</keyword>
<dbReference type="InterPro" id="IPR026041">
    <property type="entry name" value="ElbB"/>
</dbReference>
<dbReference type="InterPro" id="IPR002818">
    <property type="entry name" value="DJ-1/PfpI"/>
</dbReference>
<evidence type="ECO:0000256" key="4">
    <source>
        <dbReference type="ARBA" id="ARBA00051386"/>
    </source>
</evidence>
<keyword evidence="8" id="KW-1185">Reference proteome</keyword>
<name>A0A318DAB0_9GAMM</name>
<dbReference type="PANTHER" id="PTHR10224">
    <property type="entry name" value="ES1 PROTEIN HOMOLOG, MITOCHONDRIAL"/>
    <property type="match status" value="1"/>
</dbReference>
<dbReference type="EMBL" id="QICH01000001">
    <property type="protein sequence ID" value="PXF64184.1"/>
    <property type="molecule type" value="Genomic_DNA"/>
</dbReference>
<dbReference type="FunFam" id="3.40.50.880:FF:000032">
    <property type="entry name" value="Glyoxalase"/>
    <property type="match status" value="1"/>
</dbReference>
<gene>
    <name evidence="7" type="ORF">DL796_03340</name>
</gene>